<dbReference type="PANTHER" id="PTHR14187">
    <property type="entry name" value="ALPHA KINASE/ELONGATION FACTOR 2 KINASE"/>
    <property type="match status" value="1"/>
</dbReference>
<dbReference type="CDD" id="cd10170">
    <property type="entry name" value="ASKHA_NBD_HSP70"/>
    <property type="match status" value="1"/>
</dbReference>
<dbReference type="OrthoDB" id="2963168at2759"/>
<organism evidence="1 2">
    <name type="scientific">Amylocarpus encephaloides</name>
    <dbReference type="NCBI Taxonomy" id="45428"/>
    <lineage>
        <taxon>Eukaryota</taxon>
        <taxon>Fungi</taxon>
        <taxon>Dikarya</taxon>
        <taxon>Ascomycota</taxon>
        <taxon>Pezizomycotina</taxon>
        <taxon>Leotiomycetes</taxon>
        <taxon>Helotiales</taxon>
        <taxon>Helotiales incertae sedis</taxon>
        <taxon>Amylocarpus</taxon>
    </lineage>
</organism>
<keyword evidence="2" id="KW-1185">Reference proteome</keyword>
<protein>
    <submittedName>
        <fullName evidence="1">Uncharacterized protein</fullName>
    </submittedName>
</protein>
<dbReference type="PANTHER" id="PTHR14187:SF81">
    <property type="entry name" value="HSP70 FAMILY PROTEIN (AFU_ORTHOLOGUE AFUA_4G14040)"/>
    <property type="match status" value="1"/>
</dbReference>
<name>A0A9P7YCE8_9HELO</name>
<dbReference type="Gene3D" id="3.90.640.10">
    <property type="entry name" value="Actin, Chain A, domain 4"/>
    <property type="match status" value="1"/>
</dbReference>
<comment type="caution">
    <text evidence="1">The sequence shown here is derived from an EMBL/GenBank/DDBJ whole genome shotgun (WGS) entry which is preliminary data.</text>
</comment>
<dbReference type="InterPro" id="IPR043129">
    <property type="entry name" value="ATPase_NBD"/>
</dbReference>
<evidence type="ECO:0000313" key="2">
    <source>
        <dbReference type="Proteomes" id="UP000824998"/>
    </source>
</evidence>
<reference evidence="1" key="1">
    <citation type="journal article" date="2021" name="IMA Fungus">
        <title>Genomic characterization of three marine fungi, including Emericellopsis atlantica sp. nov. with signatures of a generalist lifestyle and marine biomass degradation.</title>
        <authorList>
            <person name="Hagestad O.C."/>
            <person name="Hou L."/>
            <person name="Andersen J.H."/>
            <person name="Hansen E.H."/>
            <person name="Altermark B."/>
            <person name="Li C."/>
            <person name="Kuhnert E."/>
            <person name="Cox R.J."/>
            <person name="Crous P.W."/>
            <person name="Spatafora J.W."/>
            <person name="Lail K."/>
            <person name="Amirebrahimi M."/>
            <person name="Lipzen A."/>
            <person name="Pangilinan J."/>
            <person name="Andreopoulos W."/>
            <person name="Hayes R.D."/>
            <person name="Ng V."/>
            <person name="Grigoriev I.V."/>
            <person name="Jackson S.A."/>
            <person name="Sutton T.D.S."/>
            <person name="Dobson A.D.W."/>
            <person name="Rama T."/>
        </authorList>
    </citation>
    <scope>NUCLEOTIDE SEQUENCE</scope>
    <source>
        <strain evidence="1">TRa018bII</strain>
    </source>
</reference>
<proteinExistence type="predicted"/>
<gene>
    <name evidence="1" type="ORF">BJ875DRAFT_470313</name>
</gene>
<dbReference type="Gene3D" id="3.30.420.40">
    <property type="match status" value="2"/>
</dbReference>
<dbReference type="EMBL" id="MU251620">
    <property type="protein sequence ID" value="KAG9231154.1"/>
    <property type="molecule type" value="Genomic_DNA"/>
</dbReference>
<sequence>MGNRCAFMKLHLDKNAPPTPCDSPNLQNQIESGYFRLPDSKVARVVTLDYLTRVFEYTMEFLTKKIDKTFLDVTRIEFWITKPASSGDEAQHITAKVAKEAAEAAGFAENGLENFFGLVAESDAALTAILLEISDETLTVCIAFLFFSILPVLLLHTNNVAWLTVLMWYNTARENIRVCDGGAGQADITVYKLTAVIPQIKLEQKTITQGPKCGAAQIDLRLHAFMEHKFQDNFKELPAEAKDLGSPFMKDFEINKRTFNKPTAGHHQRLIPMRLFMENAKSKYYRQSGHVVLTENMMEWMFDPVVKKIIELISQQVETADQLADGKVTDIASVGGLGDSPYLRSKLRDWWEDQNQAIKLQDRYELTHVEIACYGLYVSR</sequence>
<dbReference type="Proteomes" id="UP000824998">
    <property type="component" value="Unassembled WGS sequence"/>
</dbReference>
<evidence type="ECO:0000313" key="1">
    <source>
        <dbReference type="EMBL" id="KAG9231154.1"/>
    </source>
</evidence>
<dbReference type="SUPFAM" id="SSF53067">
    <property type="entry name" value="Actin-like ATPase domain"/>
    <property type="match status" value="1"/>
</dbReference>
<accession>A0A9P7YCE8</accession>
<dbReference type="AlphaFoldDB" id="A0A9P7YCE8"/>